<dbReference type="AlphaFoldDB" id="K6ZW17"/>
<dbReference type="eggNOG" id="COG3706">
    <property type="taxonomic scope" value="Bacteria"/>
</dbReference>
<evidence type="ECO:0000313" key="4">
    <source>
        <dbReference type="Proteomes" id="UP000011864"/>
    </source>
</evidence>
<dbReference type="KEGG" id="gps:C427_0767"/>
<dbReference type="STRING" id="1129794.C427_0767"/>
<dbReference type="PANTHER" id="PTHR43228">
    <property type="entry name" value="TWO-COMPONENT RESPONSE REGULATOR"/>
    <property type="match status" value="1"/>
</dbReference>
<dbReference type="Gene3D" id="3.40.50.2300">
    <property type="match status" value="1"/>
</dbReference>
<dbReference type="PROSITE" id="PS50110">
    <property type="entry name" value="RESPONSE_REGULATORY"/>
    <property type="match status" value="1"/>
</dbReference>
<dbReference type="OrthoDB" id="9796655at2"/>
<dbReference type="RefSeq" id="WP_007642791.1">
    <property type="nucleotide sequence ID" value="NC_020514.1"/>
</dbReference>
<feature type="domain" description="Response regulatory" evidence="2">
    <location>
        <begin position="5"/>
        <end position="137"/>
    </location>
</feature>
<dbReference type="GO" id="GO:0000160">
    <property type="term" value="P:phosphorelay signal transduction system"/>
    <property type="evidence" value="ECO:0007669"/>
    <property type="project" value="InterPro"/>
</dbReference>
<gene>
    <name evidence="3" type="ORF">C427_0767</name>
</gene>
<proteinExistence type="predicted"/>
<sequence length="137" mass="15487">MQQPSVLIIDDSEIERYILSHQLKKIGVSEIMQQTNGTSGLEFLKNHSQNLQQYGASFPPAIIILDVNMPIMDGFEFLQKFAELKTQVDLDICQILMYSGSDDPQEKARALQYDFVKGFLIKGESSTEELKIEIGIT</sequence>
<dbReference type="Proteomes" id="UP000011864">
    <property type="component" value="Chromosome"/>
</dbReference>
<dbReference type="InterPro" id="IPR052048">
    <property type="entry name" value="ST_Response_Regulator"/>
</dbReference>
<evidence type="ECO:0000259" key="2">
    <source>
        <dbReference type="PROSITE" id="PS50110"/>
    </source>
</evidence>
<dbReference type="Pfam" id="PF00072">
    <property type="entry name" value="Response_reg"/>
    <property type="match status" value="1"/>
</dbReference>
<evidence type="ECO:0000256" key="1">
    <source>
        <dbReference type="PROSITE-ProRule" id="PRU00169"/>
    </source>
</evidence>
<organism evidence="3 4">
    <name type="scientific">Paraglaciecola psychrophila 170</name>
    <dbReference type="NCBI Taxonomy" id="1129794"/>
    <lineage>
        <taxon>Bacteria</taxon>
        <taxon>Pseudomonadati</taxon>
        <taxon>Pseudomonadota</taxon>
        <taxon>Gammaproteobacteria</taxon>
        <taxon>Alteromonadales</taxon>
        <taxon>Alteromonadaceae</taxon>
        <taxon>Paraglaciecola</taxon>
    </lineage>
</organism>
<protein>
    <recommendedName>
        <fullName evidence="2">Response regulatory domain-containing protein</fullName>
    </recommendedName>
</protein>
<name>K6ZW17_9ALTE</name>
<dbReference type="PATRIC" id="fig|1129794.4.peg.756"/>
<dbReference type="InterPro" id="IPR011006">
    <property type="entry name" value="CheY-like_superfamily"/>
</dbReference>
<feature type="modified residue" description="4-aspartylphosphate" evidence="1">
    <location>
        <position position="66"/>
    </location>
</feature>
<evidence type="ECO:0000313" key="3">
    <source>
        <dbReference type="EMBL" id="AGH42876.1"/>
    </source>
</evidence>
<dbReference type="InterPro" id="IPR001789">
    <property type="entry name" value="Sig_transdc_resp-reg_receiver"/>
</dbReference>
<dbReference type="PANTHER" id="PTHR43228:SF1">
    <property type="entry name" value="TWO-COMPONENT RESPONSE REGULATOR ARR22"/>
    <property type="match status" value="1"/>
</dbReference>
<keyword evidence="4" id="KW-1185">Reference proteome</keyword>
<dbReference type="SUPFAM" id="SSF52172">
    <property type="entry name" value="CheY-like"/>
    <property type="match status" value="1"/>
</dbReference>
<keyword evidence="1" id="KW-0597">Phosphoprotein</keyword>
<dbReference type="SMART" id="SM00448">
    <property type="entry name" value="REC"/>
    <property type="match status" value="1"/>
</dbReference>
<accession>K6ZW17</accession>
<reference evidence="3 4" key="1">
    <citation type="journal article" date="2013" name="Genome Announc.">
        <title>Complete Genome Sequence of Glaciecola psychrophila Strain 170T.</title>
        <authorList>
            <person name="Yin J."/>
            <person name="Chen J."/>
            <person name="Liu G."/>
            <person name="Yu Y."/>
            <person name="Song L."/>
            <person name="Wang X."/>
            <person name="Qu X."/>
        </authorList>
    </citation>
    <scope>NUCLEOTIDE SEQUENCE [LARGE SCALE GENOMIC DNA]</scope>
    <source>
        <strain evidence="3 4">170</strain>
    </source>
</reference>
<dbReference type="HOGENOM" id="CLU_000445_69_17_6"/>
<dbReference type="EMBL" id="CP003837">
    <property type="protein sequence ID" value="AGH42876.1"/>
    <property type="molecule type" value="Genomic_DNA"/>
</dbReference>